<dbReference type="EMBL" id="CAJOBC010051206">
    <property type="protein sequence ID" value="CAF4178342.1"/>
    <property type="molecule type" value="Genomic_DNA"/>
</dbReference>
<protein>
    <recommendedName>
        <fullName evidence="1">Calcineurin-like phosphoesterase domain-containing protein</fullName>
    </recommendedName>
</protein>
<keyword evidence="4" id="KW-1185">Reference proteome</keyword>
<accession>A0A815FMI6</accession>
<dbReference type="GO" id="GO:0016787">
    <property type="term" value="F:hydrolase activity"/>
    <property type="evidence" value="ECO:0007669"/>
    <property type="project" value="InterPro"/>
</dbReference>
<dbReference type="PANTHER" id="PTHR43143">
    <property type="entry name" value="METALLOPHOSPHOESTERASE, CALCINEURIN SUPERFAMILY"/>
    <property type="match status" value="1"/>
</dbReference>
<proteinExistence type="predicted"/>
<reference evidence="2" key="1">
    <citation type="submission" date="2021-02" db="EMBL/GenBank/DDBJ databases">
        <authorList>
            <person name="Nowell W R."/>
        </authorList>
    </citation>
    <scope>NUCLEOTIDE SEQUENCE</scope>
</reference>
<sequence>MTPDKAGEVGLLKRDNVKVSGRSSSFVTNETKVFNQTLWDVEIRATRNVIKKLNKMDPKPRFFIVCGDLVDAFPHEDPFRSRQETDIKKVFSELDSSIPLVCVCGNHDVGDEPTRESIQRYIDHFGSDYFDFWCGGVHCIVLNSQFYAHCENVKDLKEAHEKWLDTVLKDDAHVAKHTIIFQHIPWFLADVNEPKEYFNIEPHIRLEMLEKFHNAGVRKIFTGHYHRNFCGYYKSMEEVVTSAIGLQLGEDKPGIRLVRVTEDDIQHEYFEIDQLPTTFL</sequence>
<feature type="domain" description="Calcineurin-like phosphoesterase" evidence="1">
    <location>
        <begin position="44"/>
        <end position="227"/>
    </location>
</feature>
<dbReference type="OrthoDB" id="45007at2759"/>
<dbReference type="InterPro" id="IPR029052">
    <property type="entry name" value="Metallo-depent_PP-like"/>
</dbReference>
<dbReference type="Gene3D" id="3.60.21.10">
    <property type="match status" value="1"/>
</dbReference>
<comment type="caution">
    <text evidence="2">The sequence shown here is derived from an EMBL/GenBank/DDBJ whole genome shotgun (WGS) entry which is preliminary data.</text>
</comment>
<dbReference type="InterPro" id="IPR051918">
    <property type="entry name" value="STPP_CPPED1"/>
</dbReference>
<evidence type="ECO:0000313" key="2">
    <source>
        <dbReference type="EMBL" id="CAF1327527.1"/>
    </source>
</evidence>
<name>A0A815FMI6_9BILA</name>
<evidence type="ECO:0000313" key="3">
    <source>
        <dbReference type="EMBL" id="CAF4178342.1"/>
    </source>
</evidence>
<dbReference type="SUPFAM" id="SSF56300">
    <property type="entry name" value="Metallo-dependent phosphatases"/>
    <property type="match status" value="1"/>
</dbReference>
<dbReference type="Proteomes" id="UP000663829">
    <property type="component" value="Unassembled WGS sequence"/>
</dbReference>
<evidence type="ECO:0000313" key="4">
    <source>
        <dbReference type="Proteomes" id="UP000663829"/>
    </source>
</evidence>
<dbReference type="Proteomes" id="UP000681722">
    <property type="component" value="Unassembled WGS sequence"/>
</dbReference>
<dbReference type="Pfam" id="PF00149">
    <property type="entry name" value="Metallophos"/>
    <property type="match status" value="1"/>
</dbReference>
<organism evidence="2 4">
    <name type="scientific">Didymodactylos carnosus</name>
    <dbReference type="NCBI Taxonomy" id="1234261"/>
    <lineage>
        <taxon>Eukaryota</taxon>
        <taxon>Metazoa</taxon>
        <taxon>Spiralia</taxon>
        <taxon>Gnathifera</taxon>
        <taxon>Rotifera</taxon>
        <taxon>Eurotatoria</taxon>
        <taxon>Bdelloidea</taxon>
        <taxon>Philodinida</taxon>
        <taxon>Philodinidae</taxon>
        <taxon>Didymodactylos</taxon>
    </lineage>
</organism>
<dbReference type="EMBL" id="CAJNOQ010013726">
    <property type="protein sequence ID" value="CAF1327527.1"/>
    <property type="molecule type" value="Genomic_DNA"/>
</dbReference>
<gene>
    <name evidence="2" type="ORF">GPM918_LOCUS29781</name>
    <name evidence="3" type="ORF">SRO942_LOCUS30373</name>
</gene>
<dbReference type="InterPro" id="IPR004843">
    <property type="entry name" value="Calcineurin-like_PHP"/>
</dbReference>
<dbReference type="AlphaFoldDB" id="A0A815FMI6"/>
<evidence type="ECO:0000259" key="1">
    <source>
        <dbReference type="Pfam" id="PF00149"/>
    </source>
</evidence>
<dbReference type="PANTHER" id="PTHR43143:SF1">
    <property type="entry name" value="SERINE_THREONINE-PROTEIN PHOSPHATASE CPPED1"/>
    <property type="match status" value="1"/>
</dbReference>